<reference evidence="2" key="1">
    <citation type="submission" date="2019-01" db="EMBL/GenBank/DDBJ databases">
        <title>Draft genome sequences of three monokaryotic isolates of the white-rot basidiomycete fungus Dichomitus squalens.</title>
        <authorList>
            <consortium name="DOE Joint Genome Institute"/>
            <person name="Lopez S.C."/>
            <person name="Andreopoulos B."/>
            <person name="Pangilinan J."/>
            <person name="Lipzen A."/>
            <person name="Riley R."/>
            <person name="Ahrendt S."/>
            <person name="Ng V."/>
            <person name="Barry K."/>
            <person name="Daum C."/>
            <person name="Grigoriev I.V."/>
            <person name="Hilden K.S."/>
            <person name="Makela M.R."/>
            <person name="de Vries R.P."/>
        </authorList>
    </citation>
    <scope>NUCLEOTIDE SEQUENCE [LARGE SCALE GENOMIC DNA]</scope>
    <source>
        <strain evidence="2">OM18370.1</strain>
    </source>
</reference>
<proteinExistence type="predicted"/>
<evidence type="ECO:0000259" key="1">
    <source>
        <dbReference type="Pfam" id="PF12937"/>
    </source>
</evidence>
<dbReference type="Gene3D" id="3.80.10.10">
    <property type="entry name" value="Ribonuclease Inhibitor"/>
    <property type="match status" value="1"/>
</dbReference>
<dbReference type="EMBL" id="ML143502">
    <property type="protein sequence ID" value="TBU23527.1"/>
    <property type="molecule type" value="Genomic_DNA"/>
</dbReference>
<dbReference type="InterPro" id="IPR032675">
    <property type="entry name" value="LRR_dom_sf"/>
</dbReference>
<gene>
    <name evidence="2" type="ORF">BD311DRAFT_768252</name>
</gene>
<dbReference type="SUPFAM" id="SSF52047">
    <property type="entry name" value="RNI-like"/>
    <property type="match status" value="1"/>
</dbReference>
<protein>
    <recommendedName>
        <fullName evidence="1">F-box domain-containing protein</fullName>
    </recommendedName>
</protein>
<dbReference type="InterPro" id="IPR001810">
    <property type="entry name" value="F-box_dom"/>
</dbReference>
<organism evidence="2">
    <name type="scientific">Dichomitus squalens</name>
    <dbReference type="NCBI Taxonomy" id="114155"/>
    <lineage>
        <taxon>Eukaryota</taxon>
        <taxon>Fungi</taxon>
        <taxon>Dikarya</taxon>
        <taxon>Basidiomycota</taxon>
        <taxon>Agaricomycotina</taxon>
        <taxon>Agaricomycetes</taxon>
        <taxon>Polyporales</taxon>
        <taxon>Polyporaceae</taxon>
        <taxon>Dichomitus</taxon>
    </lineage>
</organism>
<name>A0A4Q9MAP7_9APHY</name>
<feature type="domain" description="F-box" evidence="1">
    <location>
        <begin position="38"/>
        <end position="100"/>
    </location>
</feature>
<dbReference type="PANTHER" id="PTHR38926">
    <property type="entry name" value="F-BOX DOMAIN CONTAINING PROTEIN, EXPRESSED"/>
    <property type="match status" value="1"/>
</dbReference>
<dbReference type="Pfam" id="PF12937">
    <property type="entry name" value="F-box-like"/>
    <property type="match status" value="1"/>
</dbReference>
<dbReference type="PANTHER" id="PTHR38926:SF5">
    <property type="entry name" value="F-BOX AND LEUCINE-RICH REPEAT PROTEIN 6"/>
    <property type="match status" value="1"/>
</dbReference>
<dbReference type="AlphaFoldDB" id="A0A4Q9MAP7"/>
<evidence type="ECO:0000313" key="2">
    <source>
        <dbReference type="EMBL" id="TBU23527.1"/>
    </source>
</evidence>
<sequence length="542" mass="61981">MVSGRHKKRLEELLENEQEIVLEKMELLYRWNSTFTITQLPNEILLLIFICFSEGLVWSDDERENLPRSQLAKTGWMELMLVCRRWRDVALVTPLLWRTMNVGTTTDWFKLALTRSSLASIEVSFTSHDVSEEQVFLLKPHLHRLRRICFPLAPISAHIFSTMEDNTSYPALEAMEIYKTGIHLQVSGDLRITTKHFPHLQVLSLTRAVMPEDISVYARLRKLRLWDCPCRFSLNTFVQLLASSPNLESLELDEILGQLDDDDHGDRTSGQPAHLLPSLRSLRLDHHCLLHSARFLSRILLPPTASLSIRTLGDIEQGYTLRSFLPSNPRDLLPGLASVTRATLFITGGEMSLHGWTAQKRVVLQASIHPLDDEDGWEAPLSEGLDDLLKILCPASLTHLTINGKSVVADPAEWATLFSSLPTLAWLQIGADDNAFVGLLMASRRRKRSTDEPIACSRLRRLAVKGDWFIYHNLDIFCDTLVECLQYRARRGSRLRVLQAQLIYHESVEWENAEAEALFRRQHLPRLQRLVAEVRWVVGPRS</sequence>
<accession>A0A4Q9MAP7</accession>
<dbReference type="Proteomes" id="UP000292957">
    <property type="component" value="Unassembled WGS sequence"/>
</dbReference>
<dbReference type="OrthoDB" id="2746321at2759"/>
<dbReference type="Gene3D" id="1.20.1280.50">
    <property type="match status" value="1"/>
</dbReference>